<dbReference type="AlphaFoldDB" id="A0A9J6FKS3"/>
<keyword evidence="2" id="KW-1185">Reference proteome</keyword>
<reference evidence="1 2" key="1">
    <citation type="journal article" date="2020" name="Cell">
        <title>Large-Scale Comparative Analyses of Tick Genomes Elucidate Their Genetic Diversity and Vector Capacities.</title>
        <authorList>
            <consortium name="Tick Genome and Microbiome Consortium (TIGMIC)"/>
            <person name="Jia N."/>
            <person name="Wang J."/>
            <person name="Shi W."/>
            <person name="Du L."/>
            <person name="Sun Y."/>
            <person name="Zhan W."/>
            <person name="Jiang J.F."/>
            <person name="Wang Q."/>
            <person name="Zhang B."/>
            <person name="Ji P."/>
            <person name="Bell-Sakyi L."/>
            <person name="Cui X.M."/>
            <person name="Yuan T.T."/>
            <person name="Jiang B.G."/>
            <person name="Yang W.F."/>
            <person name="Lam T.T."/>
            <person name="Chang Q.C."/>
            <person name="Ding S.J."/>
            <person name="Wang X.J."/>
            <person name="Zhu J.G."/>
            <person name="Ruan X.D."/>
            <person name="Zhao L."/>
            <person name="Wei J.T."/>
            <person name="Ye R.Z."/>
            <person name="Que T.C."/>
            <person name="Du C.H."/>
            <person name="Zhou Y.H."/>
            <person name="Cheng J.X."/>
            <person name="Dai P.F."/>
            <person name="Guo W.B."/>
            <person name="Han X.H."/>
            <person name="Huang E.J."/>
            <person name="Li L.F."/>
            <person name="Wei W."/>
            <person name="Gao Y.C."/>
            <person name="Liu J.Z."/>
            <person name="Shao H.Z."/>
            <person name="Wang X."/>
            <person name="Wang C.C."/>
            <person name="Yang T.C."/>
            <person name="Huo Q.B."/>
            <person name="Li W."/>
            <person name="Chen H.Y."/>
            <person name="Chen S.E."/>
            <person name="Zhou L.G."/>
            <person name="Ni X.B."/>
            <person name="Tian J.H."/>
            <person name="Sheng Y."/>
            <person name="Liu T."/>
            <person name="Pan Y.S."/>
            <person name="Xia L.Y."/>
            <person name="Li J."/>
            <person name="Zhao F."/>
            <person name="Cao W.C."/>
        </authorList>
    </citation>
    <scope>NUCLEOTIDE SEQUENCE [LARGE SCALE GENOMIC DNA]</scope>
    <source>
        <strain evidence="1">HaeL-2018</strain>
    </source>
</reference>
<evidence type="ECO:0000313" key="2">
    <source>
        <dbReference type="Proteomes" id="UP000821853"/>
    </source>
</evidence>
<dbReference type="VEuPathDB" id="VectorBase:HLOH_064905"/>
<dbReference type="Proteomes" id="UP000821853">
    <property type="component" value="Chromosome 1"/>
</dbReference>
<protein>
    <submittedName>
        <fullName evidence="1">Uncharacterized protein</fullName>
    </submittedName>
</protein>
<proteinExistence type="predicted"/>
<dbReference type="OrthoDB" id="10686217at2759"/>
<accession>A0A9J6FKS3</accession>
<name>A0A9J6FKS3_HAELO</name>
<gene>
    <name evidence="1" type="ORF">HPB48_014201</name>
</gene>
<organism evidence="1 2">
    <name type="scientific">Haemaphysalis longicornis</name>
    <name type="common">Bush tick</name>
    <dbReference type="NCBI Taxonomy" id="44386"/>
    <lineage>
        <taxon>Eukaryota</taxon>
        <taxon>Metazoa</taxon>
        <taxon>Ecdysozoa</taxon>
        <taxon>Arthropoda</taxon>
        <taxon>Chelicerata</taxon>
        <taxon>Arachnida</taxon>
        <taxon>Acari</taxon>
        <taxon>Parasitiformes</taxon>
        <taxon>Ixodida</taxon>
        <taxon>Ixodoidea</taxon>
        <taxon>Ixodidae</taxon>
        <taxon>Haemaphysalinae</taxon>
        <taxon>Haemaphysalis</taxon>
    </lineage>
</organism>
<evidence type="ECO:0000313" key="1">
    <source>
        <dbReference type="EMBL" id="KAH9363017.1"/>
    </source>
</evidence>
<dbReference type="EMBL" id="JABSTR010000001">
    <property type="protein sequence ID" value="KAH9363017.1"/>
    <property type="molecule type" value="Genomic_DNA"/>
</dbReference>
<sequence>MKADGRSWDNVRAALSLLRLDGWPFENSRNLTHELAWDVAAQLERYLGLGSLFSISVQPRSKVLALSKAYVWPQSQDKAMKAQFIKYANAIRKSSGEIDERANEVVGFARKLDNVRDHQPRQRTRPSDSPYSRFVSLLGLGASSDGVDLLFSKELVTTLAEELESAEPHVVMTIRAS</sequence>
<comment type="caution">
    <text evidence="1">The sequence shown here is derived from an EMBL/GenBank/DDBJ whole genome shotgun (WGS) entry which is preliminary data.</text>
</comment>